<protein>
    <submittedName>
        <fullName evidence="2">Phosphoadenosine phosphosulfate reductase</fullName>
    </submittedName>
</protein>
<dbReference type="PANTHER" id="PTHR43196">
    <property type="entry name" value="SULFATE ADENYLYLTRANSFERASE SUBUNIT 2"/>
    <property type="match status" value="1"/>
</dbReference>
<dbReference type="AlphaFoldDB" id="A0A419DGC9"/>
<evidence type="ECO:0000313" key="3">
    <source>
        <dbReference type="Proteomes" id="UP000285655"/>
    </source>
</evidence>
<proteinExistence type="predicted"/>
<dbReference type="Proteomes" id="UP000285655">
    <property type="component" value="Unassembled WGS sequence"/>
</dbReference>
<evidence type="ECO:0000313" key="2">
    <source>
        <dbReference type="EMBL" id="RJO62137.1"/>
    </source>
</evidence>
<dbReference type="PANTHER" id="PTHR43196:SF2">
    <property type="entry name" value="PHOSPHOADENOSINE PHOSPHOSULFATE REDUCTASE"/>
    <property type="match status" value="1"/>
</dbReference>
<dbReference type="Pfam" id="PF01507">
    <property type="entry name" value="PAPS_reduct"/>
    <property type="match status" value="1"/>
</dbReference>
<dbReference type="InterPro" id="IPR002500">
    <property type="entry name" value="PAPS_reduct_dom"/>
</dbReference>
<gene>
    <name evidence="2" type="ORF">C4544_00705</name>
</gene>
<dbReference type="GO" id="GO:0003824">
    <property type="term" value="F:catalytic activity"/>
    <property type="evidence" value="ECO:0007669"/>
    <property type="project" value="InterPro"/>
</dbReference>
<feature type="domain" description="Phosphoadenosine phosphosulphate reductase" evidence="1">
    <location>
        <begin position="8"/>
        <end position="125"/>
    </location>
</feature>
<comment type="caution">
    <text evidence="2">The sequence shown here is derived from an EMBL/GenBank/DDBJ whole genome shotgun (WGS) entry which is preliminary data.</text>
</comment>
<dbReference type="InterPro" id="IPR050128">
    <property type="entry name" value="Sulfate_adenylyltrnsfr_sub2"/>
</dbReference>
<organism evidence="2 3">
    <name type="scientific">candidate division WS5 bacterium</name>
    <dbReference type="NCBI Taxonomy" id="2093353"/>
    <lineage>
        <taxon>Bacteria</taxon>
        <taxon>candidate division WS5</taxon>
    </lineage>
</organism>
<evidence type="ECO:0000259" key="1">
    <source>
        <dbReference type="Pfam" id="PF01507"/>
    </source>
</evidence>
<dbReference type="InterPro" id="IPR014729">
    <property type="entry name" value="Rossmann-like_a/b/a_fold"/>
</dbReference>
<name>A0A419DGC9_9BACT</name>
<accession>A0A419DGC9</accession>
<dbReference type="Gene3D" id="3.40.50.620">
    <property type="entry name" value="HUPs"/>
    <property type="match status" value="1"/>
</dbReference>
<sequence>MGDKNVRHVLGLSGGKDSAALAVYLHDKIPNIEYFFCDTGCELPETYEFLDRLKARLGIEITYLNKELIPKDDPEAIFKHWLTIYNGFLPSAVARWCTKQMKIIPLEKFIGDDETISYIAIRADEDRDGYISSKENINPAYPFKKDGITKSDVFQILEDSGIGFPKYYEWRSRSGCYFCFFQRKIEWIGLYDNHRDLFEKAARYEGEHSDGRRFTWNDEETLWELLERRERIIDEHKKLEARLKKEKPNKKLIDVLSDLDEVEGFNPCSVCH</sequence>
<dbReference type="EMBL" id="QZJW01000004">
    <property type="protein sequence ID" value="RJO62137.1"/>
    <property type="molecule type" value="Genomic_DNA"/>
</dbReference>
<dbReference type="SUPFAM" id="SSF52402">
    <property type="entry name" value="Adenine nucleotide alpha hydrolases-like"/>
    <property type="match status" value="1"/>
</dbReference>
<reference evidence="2 3" key="1">
    <citation type="journal article" date="2017" name="ISME J.">
        <title>Energy and carbon metabolisms in a deep terrestrial subsurface fluid microbial community.</title>
        <authorList>
            <person name="Momper L."/>
            <person name="Jungbluth S.P."/>
            <person name="Lee M.D."/>
            <person name="Amend J.P."/>
        </authorList>
    </citation>
    <scope>NUCLEOTIDE SEQUENCE [LARGE SCALE GENOMIC DNA]</scope>
    <source>
        <strain evidence="2">SURF_29</strain>
    </source>
</reference>